<comment type="caution">
    <text evidence="2">The sequence shown here is derived from an EMBL/GenBank/DDBJ whole genome shotgun (WGS) entry which is preliminary data.</text>
</comment>
<dbReference type="AlphaFoldDB" id="A0A0L0CKN6"/>
<evidence type="ECO:0000313" key="2">
    <source>
        <dbReference type="EMBL" id="KNC32831.1"/>
    </source>
</evidence>
<organism evidence="2 3">
    <name type="scientific">Lucilia cuprina</name>
    <name type="common">Green bottle fly</name>
    <name type="synonym">Australian sheep blowfly</name>
    <dbReference type="NCBI Taxonomy" id="7375"/>
    <lineage>
        <taxon>Eukaryota</taxon>
        <taxon>Metazoa</taxon>
        <taxon>Ecdysozoa</taxon>
        <taxon>Arthropoda</taxon>
        <taxon>Hexapoda</taxon>
        <taxon>Insecta</taxon>
        <taxon>Pterygota</taxon>
        <taxon>Neoptera</taxon>
        <taxon>Endopterygota</taxon>
        <taxon>Diptera</taxon>
        <taxon>Brachycera</taxon>
        <taxon>Muscomorpha</taxon>
        <taxon>Oestroidea</taxon>
        <taxon>Calliphoridae</taxon>
        <taxon>Luciliinae</taxon>
        <taxon>Lucilia</taxon>
    </lineage>
</organism>
<reference evidence="2 3" key="1">
    <citation type="journal article" date="2015" name="Nat. Commun.">
        <title>Lucilia cuprina genome unlocks parasitic fly biology to underpin future interventions.</title>
        <authorList>
            <person name="Anstead C.A."/>
            <person name="Korhonen P.K."/>
            <person name="Young N.D."/>
            <person name="Hall R.S."/>
            <person name="Jex A.R."/>
            <person name="Murali S.C."/>
            <person name="Hughes D.S."/>
            <person name="Lee S.F."/>
            <person name="Perry T."/>
            <person name="Stroehlein A.J."/>
            <person name="Ansell B.R."/>
            <person name="Breugelmans B."/>
            <person name="Hofmann A."/>
            <person name="Qu J."/>
            <person name="Dugan S."/>
            <person name="Lee S.L."/>
            <person name="Chao H."/>
            <person name="Dinh H."/>
            <person name="Han Y."/>
            <person name="Doddapaneni H.V."/>
            <person name="Worley K.C."/>
            <person name="Muzny D.M."/>
            <person name="Ioannidis P."/>
            <person name="Waterhouse R.M."/>
            <person name="Zdobnov E.M."/>
            <person name="James P.J."/>
            <person name="Bagnall N.H."/>
            <person name="Kotze A.C."/>
            <person name="Gibbs R.A."/>
            <person name="Richards S."/>
            <person name="Batterham P."/>
            <person name="Gasser R.B."/>
        </authorList>
    </citation>
    <scope>NUCLEOTIDE SEQUENCE [LARGE SCALE GENOMIC DNA]</scope>
    <source>
        <strain evidence="2 3">LS</strain>
        <tissue evidence="2">Full body</tissue>
    </source>
</reference>
<gene>
    <name evidence="2" type="ORF">FF38_10810</name>
</gene>
<accession>A0A0L0CKN6</accession>
<feature type="region of interest" description="Disordered" evidence="1">
    <location>
        <begin position="232"/>
        <end position="251"/>
    </location>
</feature>
<name>A0A0L0CKN6_LUCCU</name>
<proteinExistence type="predicted"/>
<sequence length="251" mass="27301">MATATSGINIFSLYYHDKDVTLLPIAVVNSFPQRQGEALSIHEVTYAVTSWMDRPNSEESVVKVDTTTFSDIICENGGDTDVSLDGGLTLTNVYARILEHKRQILTDCDVDELLALLKYSFGESSAAQKFGEIELSSEGKHDITVVSVHGRMSESSPPTDEPSAIQKFGEMDLSSEGEHDITVVSVHEGMGKLLALLKYSFGESSAAQKIGEMVLSSEGEHDITVVSVHGRMSESFPPTDQGQEEPKVVSR</sequence>
<keyword evidence="3" id="KW-1185">Reference proteome</keyword>
<evidence type="ECO:0000256" key="1">
    <source>
        <dbReference type="SAM" id="MobiDB-lite"/>
    </source>
</evidence>
<evidence type="ECO:0000313" key="3">
    <source>
        <dbReference type="Proteomes" id="UP000037069"/>
    </source>
</evidence>
<dbReference type="EMBL" id="JRES01000265">
    <property type="protein sequence ID" value="KNC32831.1"/>
    <property type="molecule type" value="Genomic_DNA"/>
</dbReference>
<protein>
    <submittedName>
        <fullName evidence="2">Uncharacterized protein</fullName>
    </submittedName>
</protein>
<dbReference type="Proteomes" id="UP000037069">
    <property type="component" value="Unassembled WGS sequence"/>
</dbReference>